<dbReference type="EMBL" id="AP017895">
    <property type="protein sequence ID" value="BAV87052.1"/>
    <property type="molecule type" value="Genomic_DNA"/>
</dbReference>
<feature type="region of interest" description="Disordered" evidence="1">
    <location>
        <begin position="1"/>
        <end position="44"/>
    </location>
</feature>
<evidence type="ECO:0000256" key="1">
    <source>
        <dbReference type="SAM" id="MobiDB-lite"/>
    </source>
</evidence>
<feature type="compositionally biased region" description="Polar residues" evidence="1">
    <location>
        <begin position="1"/>
        <end position="14"/>
    </location>
</feature>
<organism evidence="2 3">
    <name type="scientific">Rothia aeria</name>
    <dbReference type="NCBI Taxonomy" id="172042"/>
    <lineage>
        <taxon>Bacteria</taxon>
        <taxon>Bacillati</taxon>
        <taxon>Actinomycetota</taxon>
        <taxon>Actinomycetes</taxon>
        <taxon>Micrococcales</taxon>
        <taxon>Micrococcaceae</taxon>
        <taxon>Rothia</taxon>
    </lineage>
</organism>
<dbReference type="Proteomes" id="UP000250241">
    <property type="component" value="Chromosome"/>
</dbReference>
<accession>A0A2Z5QXA0</accession>
<evidence type="ECO:0000313" key="2">
    <source>
        <dbReference type="EMBL" id="BAV87052.1"/>
    </source>
</evidence>
<dbReference type="KEGG" id="raj:RA11412_0753"/>
<feature type="compositionally biased region" description="Low complexity" evidence="1">
    <location>
        <begin position="24"/>
        <end position="37"/>
    </location>
</feature>
<keyword evidence="3" id="KW-1185">Reference proteome</keyword>
<sequence>MIRTASDTANQLTPSGKDWWCWKQNPAPAPAHQQDAALRPADSTGHQYHYNRSLF</sequence>
<dbReference type="AlphaFoldDB" id="A0A2Z5QXA0"/>
<gene>
    <name evidence="2" type="ORF">RA11412_0753</name>
</gene>
<evidence type="ECO:0000313" key="3">
    <source>
        <dbReference type="Proteomes" id="UP000250241"/>
    </source>
</evidence>
<protein>
    <submittedName>
        <fullName evidence="2">Uncharacterized protein</fullName>
    </submittedName>
</protein>
<proteinExistence type="predicted"/>
<name>A0A2Z5QXA0_9MICC</name>
<reference evidence="2 3" key="1">
    <citation type="submission" date="2016-10" db="EMBL/GenBank/DDBJ databases">
        <title>Genome sequence of Rothia aeria strain JCM11412.</title>
        <authorList>
            <person name="Nambu T."/>
        </authorList>
    </citation>
    <scope>NUCLEOTIDE SEQUENCE [LARGE SCALE GENOMIC DNA]</scope>
    <source>
        <strain evidence="2 3">JCM 11412</strain>
    </source>
</reference>